<organism evidence="3 4">
    <name type="scientific">Oculimacula yallundae</name>
    <dbReference type="NCBI Taxonomy" id="86028"/>
    <lineage>
        <taxon>Eukaryota</taxon>
        <taxon>Fungi</taxon>
        <taxon>Dikarya</taxon>
        <taxon>Ascomycota</taxon>
        <taxon>Pezizomycotina</taxon>
        <taxon>Leotiomycetes</taxon>
        <taxon>Helotiales</taxon>
        <taxon>Ploettnerulaceae</taxon>
        <taxon>Oculimacula</taxon>
    </lineage>
</organism>
<gene>
    <name evidence="3" type="ORF">VTL71DRAFT_15510</name>
</gene>
<dbReference type="InterPro" id="IPR001585">
    <property type="entry name" value="TAL/FSA"/>
</dbReference>
<dbReference type="PROSITE" id="PS00958">
    <property type="entry name" value="TRANSALDOLASE_2"/>
    <property type="match status" value="1"/>
</dbReference>
<evidence type="ECO:0000256" key="2">
    <source>
        <dbReference type="RuleBase" id="RU000501"/>
    </source>
</evidence>
<dbReference type="EC" id="2.2.1.2" evidence="2"/>
<sequence length="345" mass="38136">MASEQSLLQLLQSRSIVDCDTMDVEVAKSLGPFVDCTSNQAIAYFELLKPVHKARIEKVIRMAQIPTASLTISTTELAVEMAMVSLQLEISRHITGLVHVQTNPYYAYDSHKTVDNARRIVKLFQILDPNFDRTRVCVKIPSTWEGLQACRILKDMDIKTLATTLFTIEQASLAGEVGCHYIAPYVNELKVHFDASFIDNNKAQKLCITAQHLYQTNDMKTQVLPASLTSVAEIMELAGVDHITIAPGLLQQLADTSASSNTTVSLFDAKVSAEPVPKFVSFANDESKYRMAFTRSNGGNGEGEKKLVQAINIFCDMQDKLEDIMGQLLKNGDSETQATISEANH</sequence>
<protein>
    <recommendedName>
        <fullName evidence="2">Transaldolase</fullName>
        <ecNumber evidence="2">2.2.1.2</ecNumber>
    </recommendedName>
</protein>
<comment type="pathway">
    <text evidence="2">Carbohydrate degradation; pentose phosphate pathway; D-glyceraldehyde 3-phosphate and beta-D-fructose 6-phosphate from D-ribose 5-phosphate and D-xylulose 5-phosphate (non-oxidative stage): step 2/3.</text>
</comment>
<dbReference type="InterPro" id="IPR018225">
    <property type="entry name" value="Transaldolase_AS"/>
</dbReference>
<evidence type="ECO:0000256" key="1">
    <source>
        <dbReference type="ARBA" id="ARBA00023270"/>
    </source>
</evidence>
<name>A0ABR4CGT4_9HELO</name>
<keyword evidence="2" id="KW-0808">Transferase</keyword>
<dbReference type="PANTHER" id="PTHR10683:SF34">
    <property type="entry name" value="TRANSALDOLASE"/>
    <property type="match status" value="1"/>
</dbReference>
<dbReference type="InterPro" id="IPR013785">
    <property type="entry name" value="Aldolase_TIM"/>
</dbReference>
<dbReference type="Proteomes" id="UP001595075">
    <property type="component" value="Unassembled WGS sequence"/>
</dbReference>
<keyword evidence="1" id="KW-0704">Schiff base</keyword>
<accession>A0ABR4CGT4</accession>
<dbReference type="Pfam" id="PF00923">
    <property type="entry name" value="TAL_FSA"/>
    <property type="match status" value="1"/>
</dbReference>
<comment type="catalytic activity">
    <reaction evidence="2">
        <text>D-sedoheptulose 7-phosphate + D-glyceraldehyde 3-phosphate = D-erythrose 4-phosphate + beta-D-fructose 6-phosphate</text>
        <dbReference type="Rhea" id="RHEA:17053"/>
        <dbReference type="ChEBI" id="CHEBI:16897"/>
        <dbReference type="ChEBI" id="CHEBI:57483"/>
        <dbReference type="ChEBI" id="CHEBI:57634"/>
        <dbReference type="ChEBI" id="CHEBI:59776"/>
        <dbReference type="EC" id="2.2.1.2"/>
    </reaction>
</comment>
<dbReference type="PANTHER" id="PTHR10683">
    <property type="entry name" value="TRANSALDOLASE"/>
    <property type="match status" value="1"/>
</dbReference>
<reference evidence="3 4" key="1">
    <citation type="journal article" date="2024" name="Commun. Biol.">
        <title>Comparative genomic analysis of thermophilic fungi reveals convergent evolutionary adaptations and gene losses.</title>
        <authorList>
            <person name="Steindorff A.S."/>
            <person name="Aguilar-Pontes M.V."/>
            <person name="Robinson A.J."/>
            <person name="Andreopoulos B."/>
            <person name="LaButti K."/>
            <person name="Kuo A."/>
            <person name="Mondo S."/>
            <person name="Riley R."/>
            <person name="Otillar R."/>
            <person name="Haridas S."/>
            <person name="Lipzen A."/>
            <person name="Grimwood J."/>
            <person name="Schmutz J."/>
            <person name="Clum A."/>
            <person name="Reid I.D."/>
            <person name="Moisan M.C."/>
            <person name="Butler G."/>
            <person name="Nguyen T.T.M."/>
            <person name="Dewar K."/>
            <person name="Conant G."/>
            <person name="Drula E."/>
            <person name="Henrissat B."/>
            <person name="Hansel C."/>
            <person name="Singer S."/>
            <person name="Hutchinson M.I."/>
            <person name="de Vries R.P."/>
            <person name="Natvig D.O."/>
            <person name="Powell A.J."/>
            <person name="Tsang A."/>
            <person name="Grigoriev I.V."/>
        </authorList>
    </citation>
    <scope>NUCLEOTIDE SEQUENCE [LARGE SCALE GENOMIC DNA]</scope>
    <source>
        <strain evidence="3 4">CBS 494.80</strain>
    </source>
</reference>
<keyword evidence="2" id="KW-0570">Pentose shunt</keyword>
<keyword evidence="4" id="KW-1185">Reference proteome</keyword>
<dbReference type="SUPFAM" id="SSF51569">
    <property type="entry name" value="Aldolase"/>
    <property type="match status" value="1"/>
</dbReference>
<comment type="function">
    <text evidence="2">Catalyzes the rate-limiting step of the non-oxidative phase in the pentose phosphate pathway. Catalyzes the reversible conversion of sedheptulose-7-phosphate and D-glyceraldehyde 3-phosphate into erythrose-4-phosphate and beta-D-fructose 6-phosphate.</text>
</comment>
<dbReference type="Gene3D" id="3.20.20.70">
    <property type="entry name" value="Aldolase class I"/>
    <property type="match status" value="1"/>
</dbReference>
<evidence type="ECO:0000313" key="4">
    <source>
        <dbReference type="Proteomes" id="UP001595075"/>
    </source>
</evidence>
<evidence type="ECO:0000313" key="3">
    <source>
        <dbReference type="EMBL" id="KAL2069172.1"/>
    </source>
</evidence>
<comment type="caution">
    <text evidence="3">The sequence shown here is derived from an EMBL/GenBank/DDBJ whole genome shotgun (WGS) entry which is preliminary data.</text>
</comment>
<proteinExistence type="predicted"/>
<dbReference type="EMBL" id="JAZHXI010000008">
    <property type="protein sequence ID" value="KAL2069172.1"/>
    <property type="molecule type" value="Genomic_DNA"/>
</dbReference>